<feature type="domain" description="Sarcoglycan alpha/epsilon second" evidence="3">
    <location>
        <begin position="1"/>
        <end position="78"/>
    </location>
</feature>
<accession>A0A9Q0NAB5</accession>
<evidence type="ECO:0000313" key="4">
    <source>
        <dbReference type="EMBL" id="KAJ6646438.1"/>
    </source>
</evidence>
<dbReference type="PANTHER" id="PTHR10132">
    <property type="entry name" value="ALPHA-/EPSILON-SARCOGLYCAN FAMILY MEMBER"/>
    <property type="match status" value="1"/>
</dbReference>
<dbReference type="PANTHER" id="PTHR10132:SF14">
    <property type="entry name" value="SARCOGLYCAN ALPHA, ISOFORM C"/>
    <property type="match status" value="1"/>
</dbReference>
<keyword evidence="2" id="KW-0472">Membrane</keyword>
<reference evidence="4" key="1">
    <citation type="submission" date="2022-07" db="EMBL/GenBank/DDBJ databases">
        <authorList>
            <person name="Trinca V."/>
            <person name="Uliana J.V.C."/>
            <person name="Torres T.T."/>
            <person name="Ward R.J."/>
            <person name="Monesi N."/>
        </authorList>
    </citation>
    <scope>NUCLEOTIDE SEQUENCE</scope>
    <source>
        <strain evidence="4">HSMRA1968</strain>
        <tissue evidence="4">Whole embryos</tissue>
    </source>
</reference>
<dbReference type="OrthoDB" id="10019906at2759"/>
<gene>
    <name evidence="4" type="primary">SGCE</name>
    <name evidence="4" type="ORF">Bhyg_01649</name>
</gene>
<evidence type="ECO:0000313" key="5">
    <source>
        <dbReference type="Proteomes" id="UP001151699"/>
    </source>
</evidence>
<feature type="transmembrane region" description="Helical" evidence="2">
    <location>
        <begin position="117"/>
        <end position="139"/>
    </location>
</feature>
<protein>
    <submittedName>
        <fullName evidence="4">Epsilon-sarcoglycan</fullName>
    </submittedName>
</protein>
<feature type="compositionally biased region" description="Basic and acidic residues" evidence="1">
    <location>
        <begin position="174"/>
        <end position="184"/>
    </location>
</feature>
<keyword evidence="2" id="KW-1133">Transmembrane helix</keyword>
<organism evidence="4 5">
    <name type="scientific">Pseudolycoriella hygida</name>
    <dbReference type="NCBI Taxonomy" id="35572"/>
    <lineage>
        <taxon>Eukaryota</taxon>
        <taxon>Metazoa</taxon>
        <taxon>Ecdysozoa</taxon>
        <taxon>Arthropoda</taxon>
        <taxon>Hexapoda</taxon>
        <taxon>Insecta</taxon>
        <taxon>Pterygota</taxon>
        <taxon>Neoptera</taxon>
        <taxon>Endopterygota</taxon>
        <taxon>Diptera</taxon>
        <taxon>Nematocera</taxon>
        <taxon>Sciaroidea</taxon>
        <taxon>Sciaridae</taxon>
        <taxon>Pseudolycoriella</taxon>
    </lineage>
</organism>
<name>A0A9Q0NAB5_9DIPT</name>
<dbReference type="GO" id="GO:0016012">
    <property type="term" value="C:sarcoglycan complex"/>
    <property type="evidence" value="ECO:0007669"/>
    <property type="project" value="InterPro"/>
</dbReference>
<keyword evidence="5" id="KW-1185">Reference proteome</keyword>
<keyword evidence="2" id="KW-0812">Transmembrane</keyword>
<feature type="compositionally biased region" description="Low complexity" evidence="1">
    <location>
        <begin position="217"/>
        <end position="227"/>
    </location>
</feature>
<evidence type="ECO:0000259" key="3">
    <source>
        <dbReference type="Pfam" id="PF20989"/>
    </source>
</evidence>
<dbReference type="Pfam" id="PF20989">
    <property type="entry name" value="Sarcoglycan_2_C"/>
    <property type="match status" value="1"/>
</dbReference>
<proteinExistence type="predicted"/>
<dbReference type="EMBL" id="WJQU01000001">
    <property type="protein sequence ID" value="KAJ6646438.1"/>
    <property type="molecule type" value="Genomic_DNA"/>
</dbReference>
<comment type="caution">
    <text evidence="4">The sequence shown here is derived from an EMBL/GenBank/DDBJ whole genome shotgun (WGS) entry which is preliminary data.</text>
</comment>
<sequence length="227" mass="25324">MESAIKMGGRIPLRPQQKEGVIIHVGSTSPFSTRLIDLQEEVKPLYKIASCSFKRTSVQTIIENAGFKIDWCAFRIVDNSKDHTKALGSEKSTSLKQDKWEPMAKSEVPERNYIDELAFVIAIPGLILTLLVALLSAVLCFYNDKIEEIVEGNATVQMVQYSPESNQPITTLKSLKDPSDDDHSSLQSQSPNNSYRIDGSPRANSTLRPRPPPYKPPNSSYKNDLTI</sequence>
<evidence type="ECO:0000256" key="1">
    <source>
        <dbReference type="SAM" id="MobiDB-lite"/>
    </source>
</evidence>
<feature type="region of interest" description="Disordered" evidence="1">
    <location>
        <begin position="168"/>
        <end position="227"/>
    </location>
</feature>
<dbReference type="Proteomes" id="UP001151699">
    <property type="component" value="Chromosome A"/>
</dbReference>
<dbReference type="InterPro" id="IPR048347">
    <property type="entry name" value="Sarcoglycan_C"/>
</dbReference>
<evidence type="ECO:0000256" key="2">
    <source>
        <dbReference type="SAM" id="Phobius"/>
    </source>
</evidence>
<dbReference type="AlphaFoldDB" id="A0A9Q0NAB5"/>
<dbReference type="InterPro" id="IPR008908">
    <property type="entry name" value="Sarcoglycan_alpha/epsilon"/>
</dbReference>